<proteinExistence type="predicted"/>
<keyword evidence="1" id="KW-0812">Transmembrane</keyword>
<dbReference type="InterPro" id="IPR005182">
    <property type="entry name" value="YdbS-like_PH"/>
</dbReference>
<dbReference type="EMBL" id="LT837803">
    <property type="protein sequence ID" value="SMB21978.1"/>
    <property type="molecule type" value="Genomic_DNA"/>
</dbReference>
<feature type="domain" description="YdbS-like PH" evidence="2">
    <location>
        <begin position="54"/>
        <end position="127"/>
    </location>
</feature>
<keyword evidence="1" id="KW-1133">Transmembrane helix</keyword>
<evidence type="ECO:0000313" key="4">
    <source>
        <dbReference type="Proteomes" id="UP000242886"/>
    </source>
</evidence>
<organism evidence="3 4">
    <name type="scientific">Sterolibacterium denitrificans</name>
    <dbReference type="NCBI Taxonomy" id="157592"/>
    <lineage>
        <taxon>Bacteria</taxon>
        <taxon>Pseudomonadati</taxon>
        <taxon>Pseudomonadota</taxon>
        <taxon>Betaproteobacteria</taxon>
        <taxon>Nitrosomonadales</taxon>
        <taxon>Sterolibacteriaceae</taxon>
        <taxon>Sterolibacterium</taxon>
    </lineage>
</organism>
<dbReference type="Proteomes" id="UP000242886">
    <property type="component" value="Chromosome SDENCHOL"/>
</dbReference>
<keyword evidence="1" id="KW-0472">Membrane</keyword>
<feature type="transmembrane region" description="Helical" evidence="1">
    <location>
        <begin position="29"/>
        <end position="52"/>
    </location>
</feature>
<dbReference type="PANTHER" id="PTHR37938">
    <property type="entry name" value="BLL0215 PROTEIN"/>
    <property type="match status" value="1"/>
</dbReference>
<reference evidence="3" key="1">
    <citation type="submission" date="2017-03" db="EMBL/GenBank/DDBJ databases">
        <authorList>
            <consortium name="AG Boll"/>
        </authorList>
    </citation>
    <scope>NUCLEOTIDE SEQUENCE [LARGE SCALE GENOMIC DNA]</scope>
    <source>
        <strain evidence="3">Chol</strain>
    </source>
</reference>
<sequence>MASYIEGALIKDEKVIYTGHISLWSLAPLIVLGLLTVAFFGLGLIFWIMAFIQYKTTELAFTNKRVIAKFGFISRQTIELNISKVESIQVNQDILGRICNFGTLVISGAGNPQAPIPGISDPMSFRRAFMESQDSASEAKA</sequence>
<dbReference type="AlphaFoldDB" id="A0A7Z7MUA1"/>
<evidence type="ECO:0000259" key="2">
    <source>
        <dbReference type="Pfam" id="PF03703"/>
    </source>
</evidence>
<name>A0A7Z7MUA1_9PROT</name>
<evidence type="ECO:0000313" key="3">
    <source>
        <dbReference type="EMBL" id="SMB21978.1"/>
    </source>
</evidence>
<dbReference type="PANTHER" id="PTHR37938:SF1">
    <property type="entry name" value="BLL0215 PROTEIN"/>
    <property type="match status" value="1"/>
</dbReference>
<evidence type="ECO:0000256" key="1">
    <source>
        <dbReference type="SAM" id="Phobius"/>
    </source>
</evidence>
<keyword evidence="4" id="KW-1185">Reference proteome</keyword>
<accession>A0A7Z7MUA1</accession>
<dbReference type="RefSeq" id="WP_154715862.1">
    <property type="nucleotide sequence ID" value="NZ_LT837803.1"/>
</dbReference>
<protein>
    <recommendedName>
        <fullName evidence="2">YdbS-like PH domain-containing protein</fullName>
    </recommendedName>
</protein>
<dbReference type="Pfam" id="PF03703">
    <property type="entry name" value="bPH_2"/>
    <property type="match status" value="1"/>
</dbReference>
<gene>
    <name evidence="3" type="ORF">SDENCHOL_10460</name>
</gene>